<sequence length="142" mass="16030">MSPQKQKVINLTAFRRKKATISDEEFQEYLIETHGPQSAIIQARHGALKVVQFHTPQSSKNLILEKIPWTIQPGWQLDDYDLIVSVYVPSMETMEAILTDPEFQPLFAGEERVFEPGAKLTAGWEEVFVEGGRVVDSVSLSV</sequence>
<comment type="similarity">
    <text evidence="1">Belongs to the tpcK family.</text>
</comment>
<name>A0A317W673_9EURO</name>
<evidence type="ECO:0000313" key="3">
    <source>
        <dbReference type="EMBL" id="PWY82106.1"/>
    </source>
</evidence>
<evidence type="ECO:0000259" key="2">
    <source>
        <dbReference type="Pfam" id="PF07110"/>
    </source>
</evidence>
<feature type="domain" description="EthD" evidence="2">
    <location>
        <begin position="19"/>
        <end position="112"/>
    </location>
</feature>
<dbReference type="OrthoDB" id="3183782at2759"/>
<dbReference type="Gene3D" id="3.30.70.100">
    <property type="match status" value="1"/>
</dbReference>
<dbReference type="SUPFAM" id="SSF54909">
    <property type="entry name" value="Dimeric alpha+beta barrel"/>
    <property type="match status" value="1"/>
</dbReference>
<organism evidence="3 4">
    <name type="scientific">Aspergillus heteromorphus CBS 117.55</name>
    <dbReference type="NCBI Taxonomy" id="1448321"/>
    <lineage>
        <taxon>Eukaryota</taxon>
        <taxon>Fungi</taxon>
        <taxon>Dikarya</taxon>
        <taxon>Ascomycota</taxon>
        <taxon>Pezizomycotina</taxon>
        <taxon>Eurotiomycetes</taxon>
        <taxon>Eurotiomycetidae</taxon>
        <taxon>Eurotiales</taxon>
        <taxon>Aspergillaceae</taxon>
        <taxon>Aspergillus</taxon>
        <taxon>Aspergillus subgen. Circumdati</taxon>
    </lineage>
</organism>
<comment type="caution">
    <text evidence="3">The sequence shown here is derived from an EMBL/GenBank/DDBJ whole genome shotgun (WGS) entry which is preliminary data.</text>
</comment>
<dbReference type="Proteomes" id="UP000247233">
    <property type="component" value="Unassembled WGS sequence"/>
</dbReference>
<dbReference type="STRING" id="1448321.A0A317W673"/>
<dbReference type="EMBL" id="MSFL01000012">
    <property type="protein sequence ID" value="PWY82106.1"/>
    <property type="molecule type" value="Genomic_DNA"/>
</dbReference>
<dbReference type="VEuPathDB" id="FungiDB:BO70DRAFT_429183"/>
<dbReference type="AlphaFoldDB" id="A0A317W673"/>
<gene>
    <name evidence="3" type="ORF">BO70DRAFT_429183</name>
</gene>
<dbReference type="GeneID" id="37070284"/>
<dbReference type="InterPro" id="IPR011008">
    <property type="entry name" value="Dimeric_a/b-barrel"/>
</dbReference>
<accession>A0A317W673</accession>
<dbReference type="InterPro" id="IPR009799">
    <property type="entry name" value="EthD_dom"/>
</dbReference>
<evidence type="ECO:0000256" key="1">
    <source>
        <dbReference type="ARBA" id="ARBA00005986"/>
    </source>
</evidence>
<proteinExistence type="inferred from homology"/>
<dbReference type="Pfam" id="PF07110">
    <property type="entry name" value="EthD"/>
    <property type="match status" value="1"/>
</dbReference>
<protein>
    <recommendedName>
        <fullName evidence="2">EthD domain-containing protein</fullName>
    </recommendedName>
</protein>
<dbReference type="GO" id="GO:0016491">
    <property type="term" value="F:oxidoreductase activity"/>
    <property type="evidence" value="ECO:0007669"/>
    <property type="project" value="InterPro"/>
</dbReference>
<keyword evidence="4" id="KW-1185">Reference proteome</keyword>
<dbReference type="RefSeq" id="XP_025399371.1">
    <property type="nucleotide sequence ID" value="XM_025548047.1"/>
</dbReference>
<evidence type="ECO:0000313" key="4">
    <source>
        <dbReference type="Proteomes" id="UP000247233"/>
    </source>
</evidence>
<reference evidence="3 4" key="1">
    <citation type="submission" date="2016-12" db="EMBL/GenBank/DDBJ databases">
        <title>The genomes of Aspergillus section Nigri reveals drivers in fungal speciation.</title>
        <authorList>
            <consortium name="DOE Joint Genome Institute"/>
            <person name="Vesth T.C."/>
            <person name="Nybo J."/>
            <person name="Theobald S."/>
            <person name="Brandl J."/>
            <person name="Frisvad J.C."/>
            <person name="Nielsen K.F."/>
            <person name="Lyhne E.K."/>
            <person name="Kogle M.E."/>
            <person name="Kuo A."/>
            <person name="Riley R."/>
            <person name="Clum A."/>
            <person name="Nolan M."/>
            <person name="Lipzen A."/>
            <person name="Salamov A."/>
            <person name="Henrissat B."/>
            <person name="Wiebenga A."/>
            <person name="De Vries R.P."/>
            <person name="Grigoriev I.V."/>
            <person name="Mortensen U.H."/>
            <person name="Andersen M.R."/>
            <person name="Baker S.E."/>
        </authorList>
    </citation>
    <scope>NUCLEOTIDE SEQUENCE [LARGE SCALE GENOMIC DNA]</scope>
    <source>
        <strain evidence="3 4">CBS 117.55</strain>
    </source>
</reference>